<proteinExistence type="predicted"/>
<dbReference type="AlphaFoldDB" id="A0A176K1Z1"/>
<comment type="caution">
    <text evidence="1">The sequence shown here is derived from an EMBL/GenBank/DDBJ whole genome shotgun (WGS) entry which is preliminary data.</text>
</comment>
<dbReference type="EMBL" id="JFHK01000006">
    <property type="protein sequence ID" value="OAA30909.1"/>
    <property type="molecule type" value="Genomic_DNA"/>
</dbReference>
<evidence type="ECO:0000313" key="1">
    <source>
        <dbReference type="EMBL" id="OAA30909.1"/>
    </source>
</evidence>
<protein>
    <submittedName>
        <fullName evidence="1">Uncharacterized protein</fullName>
    </submittedName>
</protein>
<sequence>MKAHHVAESTILELLKGTGFDCPICSALSLSTRSWIESTLSNLMHNFEPRGKLLKGGLCKRHRRLLFELASSEFNIGALPLSLLLDEMLPLQLKALEKRKVIYGDSCYLCKFEGEASQRYIDTFGNLFNLQRWKKLYEDSERIICADHSAKMLSHMKSKNREWFISVQKRKFSELHTLLKRYIKKHDHKSKEPFGIERNSWKLLLKLIGETKT</sequence>
<reference evidence="1 2" key="1">
    <citation type="submission" date="2014-02" db="EMBL/GenBank/DDBJ databases">
        <title>Kosmotoga genome sequencing.</title>
        <authorList>
            <person name="Pollo S.M."/>
            <person name="Charchuk R."/>
            <person name="Nesbo C.L."/>
        </authorList>
    </citation>
    <scope>NUCLEOTIDE SEQUENCE [LARGE SCALE GENOMIC DNA]</scope>
    <source>
        <strain evidence="1 2">S304</strain>
    </source>
</reference>
<accession>A0A176K1Z1</accession>
<dbReference type="OrthoDB" id="46118at2"/>
<evidence type="ECO:0000313" key="2">
    <source>
        <dbReference type="Proteomes" id="UP000077339"/>
    </source>
</evidence>
<keyword evidence="2" id="KW-1185">Reference proteome</keyword>
<dbReference type="STRING" id="1453497.AT15_09505"/>
<dbReference type="PATRIC" id="fig|1453497.3.peg.1884"/>
<dbReference type="RefSeq" id="WP_068347173.1">
    <property type="nucleotide sequence ID" value="NZ_JFHK01000006.1"/>
</dbReference>
<gene>
    <name evidence="1" type="ORF">AT15_09505</name>
</gene>
<dbReference type="Proteomes" id="UP000077339">
    <property type="component" value="Unassembled WGS sequence"/>
</dbReference>
<name>A0A176K1Z1_9BACT</name>
<organism evidence="1 2">
    <name type="scientific">Kosmotoga arenicorallina S304</name>
    <dbReference type="NCBI Taxonomy" id="1453497"/>
    <lineage>
        <taxon>Bacteria</taxon>
        <taxon>Thermotogati</taxon>
        <taxon>Thermotogota</taxon>
        <taxon>Thermotogae</taxon>
        <taxon>Kosmotogales</taxon>
        <taxon>Kosmotogaceae</taxon>
        <taxon>Kosmotoga</taxon>
    </lineage>
</organism>